<dbReference type="Gene3D" id="3.30.710.10">
    <property type="entry name" value="Potassium Channel Kv1.1, Chain A"/>
    <property type="match status" value="1"/>
</dbReference>
<organism evidence="3 4">
    <name type="scientific">Anaeramoeba ignava</name>
    <name type="common">Anaerobic marine amoeba</name>
    <dbReference type="NCBI Taxonomy" id="1746090"/>
    <lineage>
        <taxon>Eukaryota</taxon>
        <taxon>Metamonada</taxon>
        <taxon>Anaeramoebidae</taxon>
        <taxon>Anaeramoeba</taxon>
    </lineage>
</organism>
<protein>
    <submittedName>
        <fullName evidence="3">Speckle-type poz protein</fullName>
    </submittedName>
</protein>
<dbReference type="PANTHER" id="PTHR24413">
    <property type="entry name" value="SPECKLE-TYPE POZ PROTEIN"/>
    <property type="match status" value="1"/>
</dbReference>
<dbReference type="InterPro" id="IPR000210">
    <property type="entry name" value="BTB/POZ_dom"/>
</dbReference>
<accession>A0A9Q0RGZ5</accession>
<sequence>MFESDNILFEKTESIAILFELFGKFLEKIVSIPTDQENLSINLEYFKKIHYDLSQLFILYSQNLTELLPKPFIQQKNKFSSNSHAYDFNQFLFRITFFSSKFFTNIFQFKENYQNNAELKPIKLPEPQPQPPSKMLLNHIKNQIPKKSKSNHSFKENFKLNFQDCSLKIVYSENQNNPKIPNPVSLNEPKDQETLSKPNNGLIEDFKYLFEHRKTFSDMIISGKNHQRFYCHKAILSARSPYFSINCRESRNIPFPEINEEIIEQILKYIYYGEIEINEKNNLDLFKAAFKFKIPSLIEITRESVAKSIDSNPQSAIKILLTISDAEIRNKCLNATLETIENEYKMPENFLDLKPDDIKELFNLSVQKNYFTNFHKLINFTQQWIKKFSDTSSTNYLNSNENKIIRGVSEEAILTLLENVKFYQIHTSILNFIQKTNGFTPKIYQTIKLIENKIQPNTSESETYGKLTQLKLDQIQEKEKEKEEMMMK</sequence>
<proteinExistence type="predicted"/>
<reference evidence="3" key="1">
    <citation type="submission" date="2022-10" db="EMBL/GenBank/DDBJ databases">
        <title>Novel sulphate-reducing endosymbionts in the free-living metamonad Anaeramoeba.</title>
        <authorList>
            <person name="Jerlstrom-Hultqvist J."/>
            <person name="Cepicka I."/>
            <person name="Gallot-Lavallee L."/>
            <person name="Salas-Leiva D."/>
            <person name="Curtis B.A."/>
            <person name="Zahonova K."/>
            <person name="Pipaliya S."/>
            <person name="Dacks J."/>
            <person name="Roger A.J."/>
        </authorList>
    </citation>
    <scope>NUCLEOTIDE SEQUENCE</scope>
    <source>
        <strain evidence="3">BMAN</strain>
    </source>
</reference>
<evidence type="ECO:0000256" key="1">
    <source>
        <dbReference type="SAM" id="MobiDB-lite"/>
    </source>
</evidence>
<dbReference type="SUPFAM" id="SSF54695">
    <property type="entry name" value="POZ domain"/>
    <property type="match status" value="1"/>
</dbReference>
<name>A0A9Q0RGZ5_ANAIG</name>
<feature type="domain" description="BTB" evidence="2">
    <location>
        <begin position="217"/>
        <end position="279"/>
    </location>
</feature>
<dbReference type="OrthoDB" id="636773at2759"/>
<feature type="region of interest" description="Disordered" evidence="1">
    <location>
        <begin position="176"/>
        <end position="197"/>
    </location>
</feature>
<evidence type="ECO:0000313" key="3">
    <source>
        <dbReference type="EMBL" id="KAJ5079722.1"/>
    </source>
</evidence>
<evidence type="ECO:0000259" key="2">
    <source>
        <dbReference type="PROSITE" id="PS50097"/>
    </source>
</evidence>
<gene>
    <name evidence="3" type="ORF">M0811_04032</name>
</gene>
<dbReference type="EMBL" id="JAPDFW010000022">
    <property type="protein sequence ID" value="KAJ5079722.1"/>
    <property type="molecule type" value="Genomic_DNA"/>
</dbReference>
<dbReference type="CDD" id="cd18186">
    <property type="entry name" value="BTB_POZ_ZBTB_KLHL-like"/>
    <property type="match status" value="1"/>
</dbReference>
<evidence type="ECO:0000313" key="4">
    <source>
        <dbReference type="Proteomes" id="UP001149090"/>
    </source>
</evidence>
<dbReference type="InterPro" id="IPR011333">
    <property type="entry name" value="SKP1/BTB/POZ_sf"/>
</dbReference>
<dbReference type="Proteomes" id="UP001149090">
    <property type="component" value="Unassembled WGS sequence"/>
</dbReference>
<dbReference type="SMART" id="SM00225">
    <property type="entry name" value="BTB"/>
    <property type="match status" value="1"/>
</dbReference>
<keyword evidence="4" id="KW-1185">Reference proteome</keyword>
<dbReference type="PROSITE" id="PS50097">
    <property type="entry name" value="BTB"/>
    <property type="match status" value="1"/>
</dbReference>
<dbReference type="AlphaFoldDB" id="A0A9Q0RGZ5"/>
<dbReference type="Pfam" id="PF00651">
    <property type="entry name" value="BTB"/>
    <property type="match status" value="1"/>
</dbReference>
<comment type="caution">
    <text evidence="3">The sequence shown here is derived from an EMBL/GenBank/DDBJ whole genome shotgun (WGS) entry which is preliminary data.</text>
</comment>